<sequence length="177" mass="18783">MSGRGRMRWRAIRAIIRRDLGVARTNRAVVAPLVVLPTVFVVILPVFASLIARVEVPRENLDVLLRIVPAGVLDQLPGGSGSRLASALLGYLLPPLTLVVPVVVVMVLATDAVAGERERGTLEGLLLAPMSDRDLFVAKLAGPFLAALAVGLTEALVYATVVNATMWPVVGGRCCRT</sequence>
<reference evidence="2" key="1">
    <citation type="submission" date="2020-10" db="EMBL/GenBank/DDBJ databases">
        <title>Sequencing the genomes of 1000 actinobacteria strains.</title>
        <authorList>
            <person name="Klenk H.-P."/>
        </authorList>
    </citation>
    <scope>NUCLEOTIDE SEQUENCE</scope>
    <source>
        <strain evidence="2">DSM 45354</strain>
    </source>
</reference>
<dbReference type="PANTHER" id="PTHR43471:SF3">
    <property type="entry name" value="ABC TRANSPORTER PERMEASE PROTEIN NATB"/>
    <property type="match status" value="1"/>
</dbReference>
<protein>
    <submittedName>
        <fullName evidence="2">ABC-type transport system involved in multi-copper enzyme maturation permease subunit</fullName>
    </submittedName>
</protein>
<comment type="caution">
    <text evidence="2">The sequence shown here is derived from an EMBL/GenBank/DDBJ whole genome shotgun (WGS) entry which is preliminary data.</text>
</comment>
<organism evidence="2 3">
    <name type="scientific">Actinopolymorpha pittospori</name>
    <dbReference type="NCBI Taxonomy" id="648752"/>
    <lineage>
        <taxon>Bacteria</taxon>
        <taxon>Bacillati</taxon>
        <taxon>Actinomycetota</taxon>
        <taxon>Actinomycetes</taxon>
        <taxon>Propionibacteriales</taxon>
        <taxon>Actinopolymorphaceae</taxon>
        <taxon>Actinopolymorpha</taxon>
    </lineage>
</organism>
<name>A0A927N449_9ACTN</name>
<evidence type="ECO:0000313" key="2">
    <source>
        <dbReference type="EMBL" id="MBE1610628.1"/>
    </source>
</evidence>
<gene>
    <name evidence="2" type="ORF">HEB94_007476</name>
</gene>
<dbReference type="AlphaFoldDB" id="A0A927N449"/>
<keyword evidence="3" id="KW-1185">Reference proteome</keyword>
<accession>A0A927N449</accession>
<dbReference type="GO" id="GO:0140359">
    <property type="term" value="F:ABC-type transporter activity"/>
    <property type="evidence" value="ECO:0007669"/>
    <property type="project" value="InterPro"/>
</dbReference>
<dbReference type="Proteomes" id="UP000638648">
    <property type="component" value="Unassembled WGS sequence"/>
</dbReference>
<keyword evidence="1" id="KW-0812">Transmembrane</keyword>
<proteinExistence type="predicted"/>
<dbReference type="EMBL" id="JADBEM010000001">
    <property type="protein sequence ID" value="MBE1610628.1"/>
    <property type="molecule type" value="Genomic_DNA"/>
</dbReference>
<keyword evidence="1" id="KW-1133">Transmembrane helix</keyword>
<feature type="transmembrane region" description="Helical" evidence="1">
    <location>
        <begin position="28"/>
        <end position="52"/>
    </location>
</feature>
<dbReference type="PANTHER" id="PTHR43471">
    <property type="entry name" value="ABC TRANSPORTER PERMEASE"/>
    <property type="match status" value="1"/>
</dbReference>
<dbReference type="RefSeq" id="WP_192753971.1">
    <property type="nucleotide sequence ID" value="NZ_BAABJL010000095.1"/>
</dbReference>
<feature type="transmembrane region" description="Helical" evidence="1">
    <location>
        <begin position="135"/>
        <end position="159"/>
    </location>
</feature>
<feature type="transmembrane region" description="Helical" evidence="1">
    <location>
        <begin position="92"/>
        <end position="114"/>
    </location>
</feature>
<dbReference type="GO" id="GO:0005886">
    <property type="term" value="C:plasma membrane"/>
    <property type="evidence" value="ECO:0007669"/>
    <property type="project" value="UniProtKB-SubCell"/>
</dbReference>
<evidence type="ECO:0000313" key="3">
    <source>
        <dbReference type="Proteomes" id="UP000638648"/>
    </source>
</evidence>
<evidence type="ECO:0000256" key="1">
    <source>
        <dbReference type="SAM" id="Phobius"/>
    </source>
</evidence>
<keyword evidence="1" id="KW-0472">Membrane</keyword>
<dbReference type="Pfam" id="PF12679">
    <property type="entry name" value="ABC2_membrane_2"/>
    <property type="match status" value="1"/>
</dbReference>